<gene>
    <name evidence="2" type="ORF">SAMN05661091_0090</name>
</gene>
<dbReference type="EMBL" id="LT840184">
    <property type="protein sequence ID" value="SMF64605.1"/>
    <property type="molecule type" value="Genomic_DNA"/>
</dbReference>
<keyword evidence="1" id="KW-0472">Membrane</keyword>
<keyword evidence="1" id="KW-0812">Transmembrane</keyword>
<protein>
    <submittedName>
        <fullName evidence="2">ABC-2 family transporter protein</fullName>
    </submittedName>
</protein>
<dbReference type="PANTHER" id="PTHR37305:SF2">
    <property type="entry name" value="BACITRACIN TRANSPORT PERMEASE PROTEIN BCRB"/>
    <property type="match status" value="1"/>
</dbReference>
<evidence type="ECO:0000313" key="3">
    <source>
        <dbReference type="Proteomes" id="UP000192940"/>
    </source>
</evidence>
<dbReference type="PANTHER" id="PTHR37305">
    <property type="entry name" value="INTEGRAL MEMBRANE PROTEIN-RELATED"/>
    <property type="match status" value="1"/>
</dbReference>
<organism evidence="2 3">
    <name type="scientific">Paenibacillus uliginis N3/975</name>
    <dbReference type="NCBI Taxonomy" id="1313296"/>
    <lineage>
        <taxon>Bacteria</taxon>
        <taxon>Bacillati</taxon>
        <taxon>Bacillota</taxon>
        <taxon>Bacilli</taxon>
        <taxon>Bacillales</taxon>
        <taxon>Paenibacillaceae</taxon>
        <taxon>Paenibacillus</taxon>
    </lineage>
</organism>
<dbReference type="Pfam" id="PF12679">
    <property type="entry name" value="ABC2_membrane_2"/>
    <property type="match status" value="1"/>
</dbReference>
<sequence>MNKMMRYEFNQNQRSFWIALLVVGLLQAIPAAASKSYLESVKKKMQEERLENYSENLTTFEGWVSGQPFTFFLLLLGFFSLSWAIGSIVKERDRHTVEFLFTLPYSRTSIYWAKWLAHIYQVIVIAVVSTGIVLLIGRFIGMLNAPLAVTNVMLAGLLTSLAFMGIGFALSPWLNSERGALSIGIGIVSIMFLLNIISSLNDSFMWMAKANLFNLFDAAAISEGEGLPITSVFGALGLLAAGSCAGWAGIVQRDL</sequence>
<feature type="transmembrane region" description="Helical" evidence="1">
    <location>
        <begin position="180"/>
        <end position="200"/>
    </location>
</feature>
<feature type="transmembrane region" description="Helical" evidence="1">
    <location>
        <begin position="119"/>
        <end position="140"/>
    </location>
</feature>
<keyword evidence="3" id="KW-1185">Reference proteome</keyword>
<feature type="transmembrane region" description="Helical" evidence="1">
    <location>
        <begin position="152"/>
        <end position="174"/>
    </location>
</feature>
<dbReference type="AlphaFoldDB" id="A0A1X7G7H8"/>
<evidence type="ECO:0000313" key="2">
    <source>
        <dbReference type="EMBL" id="SMF64605.1"/>
    </source>
</evidence>
<feature type="transmembrane region" description="Helical" evidence="1">
    <location>
        <begin position="69"/>
        <end position="89"/>
    </location>
</feature>
<evidence type="ECO:0000256" key="1">
    <source>
        <dbReference type="SAM" id="Phobius"/>
    </source>
</evidence>
<accession>A0A1X7G7H8</accession>
<dbReference type="GO" id="GO:0005886">
    <property type="term" value="C:plasma membrane"/>
    <property type="evidence" value="ECO:0007669"/>
    <property type="project" value="UniProtKB-SubCell"/>
</dbReference>
<dbReference type="RefSeq" id="WP_208917168.1">
    <property type="nucleotide sequence ID" value="NZ_LT840184.1"/>
</dbReference>
<dbReference type="Proteomes" id="UP000192940">
    <property type="component" value="Chromosome I"/>
</dbReference>
<dbReference type="GO" id="GO:0140359">
    <property type="term" value="F:ABC-type transporter activity"/>
    <property type="evidence" value="ECO:0007669"/>
    <property type="project" value="InterPro"/>
</dbReference>
<keyword evidence="1" id="KW-1133">Transmembrane helix</keyword>
<dbReference type="STRING" id="1313296.SAMN05661091_0090"/>
<proteinExistence type="predicted"/>
<name>A0A1X7G7H8_9BACL</name>
<reference evidence="2 3" key="1">
    <citation type="submission" date="2017-04" db="EMBL/GenBank/DDBJ databases">
        <authorList>
            <person name="Afonso C.L."/>
            <person name="Miller P.J."/>
            <person name="Scott M.A."/>
            <person name="Spackman E."/>
            <person name="Goraichik I."/>
            <person name="Dimitrov K.M."/>
            <person name="Suarez D.L."/>
            <person name="Swayne D.E."/>
        </authorList>
    </citation>
    <scope>NUCLEOTIDE SEQUENCE [LARGE SCALE GENOMIC DNA]</scope>
    <source>
        <strain evidence="2 3">N3/975</strain>
    </source>
</reference>